<dbReference type="RefSeq" id="XP_018662660.1">
    <property type="nucleotide sequence ID" value="XM_018804231.1"/>
</dbReference>
<evidence type="ECO:0000313" key="4">
    <source>
        <dbReference type="Proteomes" id="UP000054821"/>
    </source>
</evidence>
<evidence type="ECO:0000313" key="5">
    <source>
        <dbReference type="Proteomes" id="UP000236546"/>
    </source>
</evidence>
<dbReference type="AlphaFoldDB" id="A0A0W7VT83"/>
<dbReference type="Proteomes" id="UP000236546">
    <property type="component" value="Unassembled WGS sequence"/>
</dbReference>
<protein>
    <submittedName>
        <fullName evidence="2">Uncharacterized protein</fullName>
    </submittedName>
</protein>
<feature type="chain" id="PRO_5014528233" evidence="1">
    <location>
        <begin position="27"/>
        <end position="81"/>
    </location>
</feature>
<dbReference type="GeneID" id="29984314"/>
<reference evidence="3 4" key="1">
    <citation type="journal article" date="2016" name="Genome Announc.">
        <title>Draft Whole-Genome Sequence of Trichoderma gamsii T6085, a Promising Biocontrol Agent of Fusarium Head Blight on Wheat.</title>
        <authorList>
            <person name="Baroncelli R."/>
            <person name="Zapparata A."/>
            <person name="Piaggeschi G."/>
            <person name="Sarrocco S."/>
            <person name="Vannacci G."/>
        </authorList>
    </citation>
    <scope>NUCLEOTIDE SEQUENCE [LARGE SCALE GENOMIC DNA]</scope>
    <source>
        <strain evidence="3 4">T6085</strain>
    </source>
</reference>
<dbReference type="OrthoDB" id="10651699at2759"/>
<evidence type="ECO:0000256" key="1">
    <source>
        <dbReference type="SAM" id="SignalP"/>
    </source>
</evidence>
<name>A0A0W7VT83_9HYPO</name>
<reference evidence="3" key="3">
    <citation type="submission" date="2017-08" db="EMBL/GenBank/DDBJ databases">
        <title>Trichoderma gamsii strain T6085, whole genome shotgun sequencing project.</title>
        <authorList>
            <person name="Baroncelli R."/>
        </authorList>
    </citation>
    <scope>NUCLEOTIDE SEQUENCE</scope>
    <source>
        <strain evidence="3">T6085</strain>
    </source>
</reference>
<accession>A0A0W7VT83</accession>
<keyword evidence="4" id="KW-1185">Reference proteome</keyword>
<keyword evidence="1" id="KW-0732">Signal</keyword>
<dbReference type="Proteomes" id="UP000054821">
    <property type="component" value="Unassembled WGS sequence"/>
</dbReference>
<proteinExistence type="predicted"/>
<feature type="signal peptide" evidence="1">
    <location>
        <begin position="1"/>
        <end position="26"/>
    </location>
</feature>
<dbReference type="EMBL" id="MTYH01000142">
    <property type="protein sequence ID" value="PNP37577.1"/>
    <property type="molecule type" value="Genomic_DNA"/>
</dbReference>
<evidence type="ECO:0000313" key="2">
    <source>
        <dbReference type="EMBL" id="PNP37577.1"/>
    </source>
</evidence>
<comment type="caution">
    <text evidence="2">The sequence shown here is derived from an EMBL/GenBank/DDBJ whole genome shotgun (WGS) entry which is preliminary data.</text>
</comment>
<reference evidence="2 5" key="2">
    <citation type="submission" date="2017-02" db="EMBL/GenBank/DDBJ databases">
        <title>Genomes of Trichoderma spp. with biocontrol activity.</title>
        <authorList>
            <person name="Gardiner D."/>
            <person name="Kazan K."/>
            <person name="Vos C."/>
            <person name="Harvey P."/>
        </authorList>
    </citation>
    <scope>NUCLEOTIDE SEQUENCE [LARGE SCALE GENOMIC DNA]</scope>
    <source>
        <strain evidence="2 5">A5MH</strain>
    </source>
</reference>
<gene>
    <name evidence="3" type="ORF">TGAM01_v207019</name>
    <name evidence="2" type="ORF">TGAMA5MH_10518</name>
</gene>
<dbReference type="EMBL" id="JPDN02000025">
    <property type="protein sequence ID" value="PON24008.1"/>
    <property type="molecule type" value="Genomic_DNA"/>
</dbReference>
<organism evidence="2 5">
    <name type="scientific">Trichoderma gamsii</name>
    <dbReference type="NCBI Taxonomy" id="398673"/>
    <lineage>
        <taxon>Eukaryota</taxon>
        <taxon>Fungi</taxon>
        <taxon>Dikarya</taxon>
        <taxon>Ascomycota</taxon>
        <taxon>Pezizomycotina</taxon>
        <taxon>Sordariomycetes</taxon>
        <taxon>Hypocreomycetidae</taxon>
        <taxon>Hypocreales</taxon>
        <taxon>Hypocreaceae</taxon>
        <taxon>Trichoderma</taxon>
    </lineage>
</organism>
<evidence type="ECO:0000313" key="3">
    <source>
        <dbReference type="EMBL" id="PON24008.1"/>
    </source>
</evidence>
<sequence>MSEVGKPQGHLARWAWVIVFDAAGLAVQNWSFGGSAPCLEDGKKHPGHLLHDCAGAFLDAAVVKQLESEWIARWPMAGGDC</sequence>